<evidence type="ECO:0000313" key="2">
    <source>
        <dbReference type="EMBL" id="MFA0790014.1"/>
    </source>
</evidence>
<accession>A0ABV4NKB9</accession>
<feature type="signal peptide" evidence="1">
    <location>
        <begin position="1"/>
        <end position="21"/>
    </location>
</feature>
<keyword evidence="3" id="KW-1185">Reference proteome</keyword>
<name>A0ABV4NKB9_9GAMM</name>
<evidence type="ECO:0000313" key="3">
    <source>
        <dbReference type="Proteomes" id="UP001569414"/>
    </source>
</evidence>
<keyword evidence="1" id="KW-0732">Signal</keyword>
<comment type="caution">
    <text evidence="2">The sequence shown here is derived from an EMBL/GenBank/DDBJ whole genome shotgun (WGS) entry which is preliminary data.</text>
</comment>
<feature type="chain" id="PRO_5047065895" description="Collagenase" evidence="1">
    <location>
        <begin position="22"/>
        <end position="500"/>
    </location>
</feature>
<dbReference type="Proteomes" id="UP001569414">
    <property type="component" value="Unassembled WGS sequence"/>
</dbReference>
<gene>
    <name evidence="2" type="ORF">ACCI51_05600</name>
</gene>
<dbReference type="EMBL" id="JBGMEL010000004">
    <property type="protein sequence ID" value="MFA0790014.1"/>
    <property type="molecule type" value="Genomic_DNA"/>
</dbReference>
<evidence type="ECO:0008006" key="4">
    <source>
        <dbReference type="Google" id="ProtNLM"/>
    </source>
</evidence>
<dbReference type="RefSeq" id="WP_371842896.1">
    <property type="nucleotide sequence ID" value="NZ_JBGMEL010000004.1"/>
</dbReference>
<sequence>MVSRSAVFLVFFFGFLLSANAAPRYLGEEIWYEVESKNFRVITDGDPNAVKTLVADLERYRAVAIKLLDVDPDIPKLTVYAAGDRDTYAGLVGAELADMTNGLFDTSAEGSYALVNLDGRSVEKQLKAREFLFHEYTHFLSYNGNTTHFPYWYSEGFAEFMATMSFPKKGRYELGEIPQERARTLMYAGLMPLDQLLRATVYNTDAEEKADVYASGWLLSHWLMMEGNKAEEFKQFVDDYNDGADPVKSLEKALGMSVDELEQEYVAAFDSGEYEVVSGEVPANFKEITPEVKRLRKREAVNVLANFIAQSGYNLQALDDLITYSYHTGIYSTELAAIKASADLRIGDFPQASHLLASVPRKDRQQPWYLSAHAWLTVNQQATVPNDTRDLRSLKKARDEFDYLVKKEPQNASHWFGLAMAMEMLNYPREEYLSNLEQAYIRAPRELHIAQWLAEELYQQKNAEYFARVAKPLMFELPDEEENKQIKMRLAELQGKPKSS</sequence>
<reference evidence="2 3" key="1">
    <citation type="submission" date="2024-08" db="EMBL/GenBank/DDBJ databases">
        <authorList>
            <person name="Ishaq N."/>
        </authorList>
    </citation>
    <scope>NUCLEOTIDE SEQUENCE [LARGE SCALE GENOMIC DNA]</scope>
    <source>
        <strain evidence="2 3">JCM 30400</strain>
    </source>
</reference>
<proteinExistence type="predicted"/>
<evidence type="ECO:0000256" key="1">
    <source>
        <dbReference type="SAM" id="SignalP"/>
    </source>
</evidence>
<organism evidence="2 3">
    <name type="scientific">Microbulbifer echini</name>
    <dbReference type="NCBI Taxonomy" id="1529067"/>
    <lineage>
        <taxon>Bacteria</taxon>
        <taxon>Pseudomonadati</taxon>
        <taxon>Pseudomonadota</taxon>
        <taxon>Gammaproteobacteria</taxon>
        <taxon>Cellvibrionales</taxon>
        <taxon>Microbulbiferaceae</taxon>
        <taxon>Microbulbifer</taxon>
    </lineage>
</organism>
<protein>
    <recommendedName>
        <fullName evidence="4">Collagenase</fullName>
    </recommendedName>
</protein>